<dbReference type="SUPFAM" id="SSF158446">
    <property type="entry name" value="IVS-encoded protein-like"/>
    <property type="match status" value="1"/>
</dbReference>
<dbReference type="InterPro" id="IPR036583">
    <property type="entry name" value="23S_rRNA_IVS_sf"/>
</dbReference>
<name>A0A0G0Q4N4_9BACT</name>
<accession>A0A0G0Q4N4</accession>
<organism evidence="1 2">
    <name type="scientific">Candidatus Gottesmanbacteria bacterium GW2011_GWC2_39_8</name>
    <dbReference type="NCBI Taxonomy" id="1618450"/>
    <lineage>
        <taxon>Bacteria</taxon>
        <taxon>Candidatus Gottesmaniibacteriota</taxon>
    </lineage>
</organism>
<reference evidence="1 2" key="1">
    <citation type="journal article" date="2015" name="Nature">
        <title>rRNA introns, odd ribosomes, and small enigmatic genomes across a large radiation of phyla.</title>
        <authorList>
            <person name="Brown C.T."/>
            <person name="Hug L.A."/>
            <person name="Thomas B.C."/>
            <person name="Sharon I."/>
            <person name="Castelle C.J."/>
            <person name="Singh A."/>
            <person name="Wilkins M.J."/>
            <person name="Williams K.H."/>
            <person name="Banfield J.F."/>
        </authorList>
    </citation>
    <scope>NUCLEOTIDE SEQUENCE [LARGE SCALE GENOMIC DNA]</scope>
</reference>
<gene>
    <name evidence="1" type="ORF">UT63_C0046G0006</name>
</gene>
<evidence type="ECO:0000313" key="1">
    <source>
        <dbReference type="EMBL" id="KKR32341.1"/>
    </source>
</evidence>
<protein>
    <recommendedName>
        <fullName evidence="3">Four helix bundle protein</fullName>
    </recommendedName>
</protein>
<dbReference type="Gene3D" id="1.20.1440.60">
    <property type="entry name" value="23S rRNA-intervening sequence"/>
    <property type="match status" value="1"/>
</dbReference>
<dbReference type="AlphaFoldDB" id="A0A0G0Q4N4"/>
<dbReference type="Proteomes" id="UP000034539">
    <property type="component" value="Unassembled WGS sequence"/>
</dbReference>
<sequence length="193" mass="22651">MSNLTNLSNLTNKTNFPKKGGYQNLLVYKLAEQIHYLNYNFCQKHLPGIENARTRDQMYHASRSGKQNIVEGSLEKSWEGNIKLTGVARASYGELQEDYRDFLIVRNLPIWDKYDPRVQSIRAIREDPNSSNLSNLSNWTNSPENYANLMITLLNKECYLLDRLLESQEKKFVQDGGFRENLFRKRMEYKKKT</sequence>
<comment type="caution">
    <text evidence="1">The sequence shown here is derived from an EMBL/GenBank/DDBJ whole genome shotgun (WGS) entry which is preliminary data.</text>
</comment>
<dbReference type="EMBL" id="LBXN01000046">
    <property type="protein sequence ID" value="KKR32341.1"/>
    <property type="molecule type" value="Genomic_DNA"/>
</dbReference>
<dbReference type="InterPro" id="IPR026354">
    <property type="entry name" value="4helix_suffix_dom"/>
</dbReference>
<dbReference type="NCBIfam" id="TIGR04258">
    <property type="entry name" value="4helix_suffix"/>
    <property type="match status" value="1"/>
</dbReference>
<proteinExistence type="predicted"/>
<evidence type="ECO:0008006" key="3">
    <source>
        <dbReference type="Google" id="ProtNLM"/>
    </source>
</evidence>
<evidence type="ECO:0000313" key="2">
    <source>
        <dbReference type="Proteomes" id="UP000034539"/>
    </source>
</evidence>